<protein>
    <recommendedName>
        <fullName evidence="1">DUF7507 domain-containing protein</fullName>
    </recommendedName>
</protein>
<dbReference type="NCBIfam" id="TIGR01451">
    <property type="entry name" value="B_ant_repeat"/>
    <property type="match status" value="1"/>
</dbReference>
<evidence type="ECO:0000259" key="1">
    <source>
        <dbReference type="Pfam" id="PF24346"/>
    </source>
</evidence>
<dbReference type="Pfam" id="PF24346">
    <property type="entry name" value="DUF7507"/>
    <property type="match status" value="1"/>
</dbReference>
<dbReference type="InterPro" id="IPR055354">
    <property type="entry name" value="DUF7507"/>
</dbReference>
<dbReference type="Proteomes" id="UP001574169">
    <property type="component" value="Unassembled WGS sequence"/>
</dbReference>
<evidence type="ECO:0000313" key="2">
    <source>
        <dbReference type="EMBL" id="MFA9192760.1"/>
    </source>
</evidence>
<reference evidence="2 3" key="1">
    <citation type="submission" date="2024-04" db="EMBL/GenBank/DDBJ databases">
        <title>New Clade of Flavobacterium.</title>
        <authorList>
            <person name="Matos L."/>
            <person name="Proenca D.N."/>
            <person name="Fransisco R.M."/>
            <person name="Chung A.P."/>
            <person name="Maccario L."/>
            <person name="Sorensen S.J."/>
            <person name="Morais P.V."/>
        </authorList>
    </citation>
    <scope>NUCLEOTIDE SEQUENCE [LARGE SCALE GENOMIC DNA]</scope>
    <source>
        <strain evidence="2 3">FZUC8N2.13</strain>
    </source>
</reference>
<feature type="non-terminal residue" evidence="2">
    <location>
        <position position="1"/>
    </location>
</feature>
<feature type="domain" description="DUF7507" evidence="1">
    <location>
        <begin position="12"/>
        <end position="102"/>
    </location>
</feature>
<gene>
    <name evidence="2" type="ORF">AAGV28_15410</name>
</gene>
<dbReference type="EMBL" id="JBCFQL010000036">
    <property type="protein sequence ID" value="MFA9192760.1"/>
    <property type="molecule type" value="Genomic_DNA"/>
</dbReference>
<evidence type="ECO:0000313" key="3">
    <source>
        <dbReference type="Proteomes" id="UP001574169"/>
    </source>
</evidence>
<sequence length="131" mass="13540">IAITKDGTYVDTNNDGKTNVGDQITYAFVVKNTGNVTLTNVTVTDNNATVTGGPIATLAPGASDTTTFTAIHTITLEDINAGIVYNLATATAKDPKDNPVTATSTDPTPCTTCPVNPECTTCTTTELDQNP</sequence>
<keyword evidence="3" id="KW-1185">Reference proteome</keyword>
<dbReference type="InterPro" id="IPR047589">
    <property type="entry name" value="DUF11_rpt"/>
</dbReference>
<dbReference type="InterPro" id="IPR013783">
    <property type="entry name" value="Ig-like_fold"/>
</dbReference>
<comment type="caution">
    <text evidence="2">The sequence shown here is derived from an EMBL/GenBank/DDBJ whole genome shotgun (WGS) entry which is preliminary data.</text>
</comment>
<accession>A0ABV4TF55</accession>
<proteinExistence type="predicted"/>
<organism evidence="2 3">
    <name type="scientific">Flavobacterium zubiriense</name>
    <dbReference type="NCBI Taxonomy" id="3138075"/>
    <lineage>
        <taxon>Bacteria</taxon>
        <taxon>Pseudomonadati</taxon>
        <taxon>Bacteroidota</taxon>
        <taxon>Flavobacteriia</taxon>
        <taxon>Flavobacteriales</taxon>
        <taxon>Flavobacteriaceae</taxon>
        <taxon>Flavobacterium</taxon>
    </lineage>
</organism>
<name>A0ABV4TF55_9FLAO</name>
<dbReference type="Gene3D" id="2.60.40.10">
    <property type="entry name" value="Immunoglobulins"/>
    <property type="match status" value="1"/>
</dbReference>
<feature type="non-terminal residue" evidence="2">
    <location>
        <position position="131"/>
    </location>
</feature>